<feature type="signal peptide" evidence="1">
    <location>
        <begin position="1"/>
        <end position="24"/>
    </location>
</feature>
<feature type="chain" id="PRO_5045835326" description="Secreted protein" evidence="1">
    <location>
        <begin position="25"/>
        <end position="182"/>
    </location>
</feature>
<dbReference type="Proteomes" id="UP000651156">
    <property type="component" value="Unassembled WGS sequence"/>
</dbReference>
<organism evidence="2 3">
    <name type="scientific">Gloeocapsopsis crepidinum LEGE 06123</name>
    <dbReference type="NCBI Taxonomy" id="588587"/>
    <lineage>
        <taxon>Bacteria</taxon>
        <taxon>Bacillati</taxon>
        <taxon>Cyanobacteriota</taxon>
        <taxon>Cyanophyceae</taxon>
        <taxon>Oscillatoriophycideae</taxon>
        <taxon>Chroococcales</taxon>
        <taxon>Chroococcaceae</taxon>
        <taxon>Gloeocapsopsis</taxon>
    </lineage>
</organism>
<name>A0ABR9UVV7_9CHRO</name>
<proteinExistence type="predicted"/>
<sequence length="182" mass="19746">MLNLKHLIALTTFGLLVLPSTAIANTPDVRATTILAINCAETPLGPIATAENRLRVSGPAYAFRSSSTGVANLNCHLPINNRTVFNNLNNNNISSYRVYYQDPDGTGTAAEIRTELRYITTNGNVVTVCPASSSNASNATLFTSRVVPCNHQFGANRLYYFQVTMSRSNTNQTPFLVGIDFP</sequence>
<gene>
    <name evidence="2" type="ORF">IQ230_19215</name>
</gene>
<comment type="caution">
    <text evidence="2">The sequence shown here is derived from an EMBL/GenBank/DDBJ whole genome shotgun (WGS) entry which is preliminary data.</text>
</comment>
<dbReference type="RefSeq" id="WP_193933865.1">
    <property type="nucleotide sequence ID" value="NZ_CAWPMZ010000091.1"/>
</dbReference>
<evidence type="ECO:0000313" key="2">
    <source>
        <dbReference type="EMBL" id="MBE9192438.1"/>
    </source>
</evidence>
<evidence type="ECO:0000313" key="3">
    <source>
        <dbReference type="Proteomes" id="UP000651156"/>
    </source>
</evidence>
<dbReference type="EMBL" id="JADEWN010000055">
    <property type="protein sequence ID" value="MBE9192438.1"/>
    <property type="molecule type" value="Genomic_DNA"/>
</dbReference>
<accession>A0ABR9UVV7</accession>
<keyword evidence="1" id="KW-0732">Signal</keyword>
<evidence type="ECO:0000256" key="1">
    <source>
        <dbReference type="SAM" id="SignalP"/>
    </source>
</evidence>
<protein>
    <recommendedName>
        <fullName evidence="4">Secreted protein</fullName>
    </recommendedName>
</protein>
<evidence type="ECO:0008006" key="4">
    <source>
        <dbReference type="Google" id="ProtNLM"/>
    </source>
</evidence>
<keyword evidence="3" id="KW-1185">Reference proteome</keyword>
<reference evidence="2 3" key="1">
    <citation type="submission" date="2020-10" db="EMBL/GenBank/DDBJ databases">
        <authorList>
            <person name="Castelo-Branco R."/>
            <person name="Eusebio N."/>
            <person name="Adriana R."/>
            <person name="Vieira A."/>
            <person name="Brugerolle De Fraissinette N."/>
            <person name="Rezende De Castro R."/>
            <person name="Schneider M.P."/>
            <person name="Vasconcelos V."/>
            <person name="Leao P.N."/>
        </authorList>
    </citation>
    <scope>NUCLEOTIDE SEQUENCE [LARGE SCALE GENOMIC DNA]</scope>
    <source>
        <strain evidence="2 3">LEGE 06123</strain>
    </source>
</reference>